<evidence type="ECO:0000259" key="2">
    <source>
        <dbReference type="Pfam" id="PF07859"/>
    </source>
</evidence>
<dbReference type="Pfam" id="PF07859">
    <property type="entry name" value="Abhydrolase_3"/>
    <property type="match status" value="1"/>
</dbReference>
<feature type="domain" description="Alpha/beta hydrolase fold-3" evidence="2">
    <location>
        <begin position="79"/>
        <end position="287"/>
    </location>
</feature>
<evidence type="ECO:0000256" key="1">
    <source>
        <dbReference type="ARBA" id="ARBA00022801"/>
    </source>
</evidence>
<comment type="caution">
    <text evidence="4">The sequence shown here is derived from an EMBL/GenBank/DDBJ whole genome shotgun (WGS) entry which is preliminary data.</text>
</comment>
<evidence type="ECO:0000313" key="4">
    <source>
        <dbReference type="EMBL" id="MBB4776113.1"/>
    </source>
</evidence>
<dbReference type="InterPro" id="IPR050300">
    <property type="entry name" value="GDXG_lipolytic_enzyme"/>
</dbReference>
<dbReference type="PANTHER" id="PTHR48081:SF8">
    <property type="entry name" value="ALPHA_BETA HYDROLASE FOLD-3 DOMAIN-CONTAINING PROTEIN-RELATED"/>
    <property type="match status" value="1"/>
</dbReference>
<evidence type="ECO:0000313" key="3">
    <source>
        <dbReference type="EMBL" id="GAA0556068.1"/>
    </source>
</evidence>
<keyword evidence="6" id="KW-1185">Reference proteome</keyword>
<dbReference type="InterPro" id="IPR029058">
    <property type="entry name" value="AB_hydrolase_fold"/>
</dbReference>
<accession>A0A7W7IFD7</accession>
<sequence>MTYAYDPELVPWISTIPQIVISEYEQIRRDEVEMFGKPQYVPPIPVDVRDVHVPGPEGAPDVPVRIYAPADRDGDLPGLVHIHAGGFVIGSIDTAQDDATSIAAEVGAVVLSVGYRLAPEHPFPAGLDDCYAVLTWAAAHSAELGIDPGRLAVGGDSAGGGLSAAVALMARDRGGPALCFQLLGIPELDDRLDTPSMRAFTDTPIWHRRNAELSWDYYLGEGVRGTDSVSPYAAPARAEDLSGLPPAYVTTCEFDPLRDEGLTYAQRLIQAGVPTELHHYPGTFHGSTMIRDAAITKRMRTDRLTTLQHALTQAST</sequence>
<dbReference type="EMBL" id="JACHMV010000001">
    <property type="protein sequence ID" value="MBB4776113.1"/>
    <property type="molecule type" value="Genomic_DNA"/>
</dbReference>
<organism evidence="4 5">
    <name type="scientific">Actinomadura livida</name>
    <dbReference type="NCBI Taxonomy" id="79909"/>
    <lineage>
        <taxon>Bacteria</taxon>
        <taxon>Bacillati</taxon>
        <taxon>Actinomycetota</taxon>
        <taxon>Actinomycetes</taxon>
        <taxon>Streptosporangiales</taxon>
        <taxon>Thermomonosporaceae</taxon>
        <taxon>Actinomadura</taxon>
    </lineage>
</organism>
<reference evidence="3 6" key="1">
    <citation type="journal article" date="2019" name="Int. J. Syst. Evol. Microbiol.">
        <title>The Global Catalogue of Microorganisms (GCM) 10K type strain sequencing project: providing services to taxonomists for standard genome sequencing and annotation.</title>
        <authorList>
            <consortium name="The Broad Institute Genomics Platform"/>
            <consortium name="The Broad Institute Genome Sequencing Center for Infectious Disease"/>
            <person name="Wu L."/>
            <person name="Ma J."/>
        </authorList>
    </citation>
    <scope>NUCLEOTIDE SEQUENCE [LARGE SCALE GENOMIC DNA]</scope>
    <source>
        <strain evidence="3 6">JCM 10667</strain>
    </source>
</reference>
<evidence type="ECO:0000313" key="5">
    <source>
        <dbReference type="Proteomes" id="UP000549343"/>
    </source>
</evidence>
<dbReference type="SUPFAM" id="SSF53474">
    <property type="entry name" value="alpha/beta-Hydrolases"/>
    <property type="match status" value="1"/>
</dbReference>
<dbReference type="AlphaFoldDB" id="A0A7W7IFD7"/>
<keyword evidence="1 3" id="KW-0378">Hydrolase</keyword>
<gene>
    <name evidence="4" type="ORF">F4557_004531</name>
    <name evidence="3" type="ORF">GCM10009546_17700</name>
</gene>
<evidence type="ECO:0000313" key="6">
    <source>
        <dbReference type="Proteomes" id="UP001501427"/>
    </source>
</evidence>
<name>A0A7W7IFD7_9ACTN</name>
<dbReference type="RefSeq" id="WP_184885836.1">
    <property type="nucleotide sequence ID" value="NZ_BAAAHD010000016.1"/>
</dbReference>
<proteinExistence type="predicted"/>
<dbReference type="Proteomes" id="UP001501427">
    <property type="component" value="Unassembled WGS sequence"/>
</dbReference>
<reference evidence="3" key="3">
    <citation type="submission" date="2023-12" db="EMBL/GenBank/DDBJ databases">
        <authorList>
            <person name="Sun Q."/>
            <person name="Inoue M."/>
        </authorList>
    </citation>
    <scope>NUCLEOTIDE SEQUENCE</scope>
    <source>
        <strain evidence="3">JCM 10667</strain>
    </source>
</reference>
<reference evidence="4 5" key="2">
    <citation type="submission" date="2020-08" db="EMBL/GenBank/DDBJ databases">
        <title>Sequencing the genomes of 1000 actinobacteria strains.</title>
        <authorList>
            <person name="Klenk H.-P."/>
        </authorList>
    </citation>
    <scope>NUCLEOTIDE SEQUENCE [LARGE SCALE GENOMIC DNA]</scope>
    <source>
        <strain evidence="4 5">DSM 44772</strain>
    </source>
</reference>
<dbReference type="GO" id="GO:0016787">
    <property type="term" value="F:hydrolase activity"/>
    <property type="evidence" value="ECO:0007669"/>
    <property type="project" value="UniProtKB-KW"/>
</dbReference>
<dbReference type="PANTHER" id="PTHR48081">
    <property type="entry name" value="AB HYDROLASE SUPERFAMILY PROTEIN C4A8.06C"/>
    <property type="match status" value="1"/>
</dbReference>
<dbReference type="InterPro" id="IPR013094">
    <property type="entry name" value="AB_hydrolase_3"/>
</dbReference>
<dbReference type="Gene3D" id="3.40.50.1820">
    <property type="entry name" value="alpha/beta hydrolase"/>
    <property type="match status" value="1"/>
</dbReference>
<dbReference type="Proteomes" id="UP000549343">
    <property type="component" value="Unassembled WGS sequence"/>
</dbReference>
<protein>
    <submittedName>
        <fullName evidence="4">Acetyl esterase/lipase</fullName>
    </submittedName>
    <submittedName>
        <fullName evidence="3">Alpha/beta hydrolase</fullName>
    </submittedName>
</protein>
<dbReference type="EMBL" id="BAAAHD010000016">
    <property type="protein sequence ID" value="GAA0556068.1"/>
    <property type="molecule type" value="Genomic_DNA"/>
</dbReference>